<evidence type="ECO:0000313" key="26">
    <source>
        <dbReference type="Proteomes" id="UP000708148"/>
    </source>
</evidence>
<dbReference type="InterPro" id="IPR006199">
    <property type="entry name" value="LexA_DNA-bd_dom"/>
</dbReference>
<evidence type="ECO:0000256" key="10">
    <source>
        <dbReference type="ARBA" id="ARBA00022813"/>
    </source>
</evidence>
<evidence type="ECO:0000256" key="16">
    <source>
        <dbReference type="ARBA" id="ARBA00023163"/>
    </source>
</evidence>
<evidence type="ECO:0000256" key="20">
    <source>
        <dbReference type="SAM" id="MobiDB-lite"/>
    </source>
</evidence>
<keyword evidence="4" id="KW-0050">Antiport</keyword>
<evidence type="ECO:0000256" key="18">
    <source>
        <dbReference type="ARBA" id="ARBA00023236"/>
    </source>
</evidence>
<dbReference type="Proteomes" id="UP000708148">
    <property type="component" value="Unassembled WGS sequence"/>
</dbReference>
<dbReference type="Gene3D" id="1.10.10.10">
    <property type="entry name" value="Winged helix-like DNA-binding domain superfamily/Winged helix DNA-binding domain"/>
    <property type="match status" value="1"/>
</dbReference>
<evidence type="ECO:0000256" key="2">
    <source>
        <dbReference type="ARBA" id="ARBA00004196"/>
    </source>
</evidence>
<dbReference type="InterPro" id="IPR044880">
    <property type="entry name" value="NCX_ion-bd_dom_sf"/>
</dbReference>
<evidence type="ECO:0000256" key="9">
    <source>
        <dbReference type="ARBA" id="ARBA00022801"/>
    </source>
</evidence>
<feature type="transmembrane region" description="Helical" evidence="21">
    <location>
        <begin position="531"/>
        <end position="549"/>
    </location>
</feature>
<proteinExistence type="inferred from homology"/>
<evidence type="ECO:0000259" key="23">
    <source>
        <dbReference type="Pfam" id="PF01699"/>
    </source>
</evidence>
<organism evidence="25 26">
    <name type="scientific">Ostreobium quekettii</name>
    <dbReference type="NCBI Taxonomy" id="121088"/>
    <lineage>
        <taxon>Eukaryota</taxon>
        <taxon>Viridiplantae</taxon>
        <taxon>Chlorophyta</taxon>
        <taxon>core chlorophytes</taxon>
        <taxon>Ulvophyceae</taxon>
        <taxon>TCBD clade</taxon>
        <taxon>Bryopsidales</taxon>
        <taxon>Ostreobineae</taxon>
        <taxon>Ostreobiaceae</taxon>
        <taxon>Ostreobium</taxon>
    </lineage>
</organism>
<dbReference type="SUPFAM" id="SSF51306">
    <property type="entry name" value="LexA/Signal peptidase"/>
    <property type="match status" value="1"/>
</dbReference>
<dbReference type="HAMAP" id="MF_00015">
    <property type="entry name" value="LexA"/>
    <property type="match status" value="1"/>
</dbReference>
<keyword evidence="18" id="KW-0742">SOS response</keyword>
<feature type="coiled-coil region" evidence="19">
    <location>
        <begin position="1078"/>
        <end position="1144"/>
    </location>
</feature>
<keyword evidence="13 19" id="KW-0175">Coiled coil</keyword>
<dbReference type="SUPFAM" id="SSF46785">
    <property type="entry name" value="Winged helix' DNA-binding domain"/>
    <property type="match status" value="1"/>
</dbReference>
<dbReference type="Gene3D" id="2.10.109.10">
    <property type="entry name" value="Umud Fragment, subunit A"/>
    <property type="match status" value="1"/>
</dbReference>
<evidence type="ECO:0000256" key="21">
    <source>
        <dbReference type="SAM" id="Phobius"/>
    </source>
</evidence>
<evidence type="ECO:0000256" key="8">
    <source>
        <dbReference type="ARBA" id="ARBA00022763"/>
    </source>
</evidence>
<dbReference type="GO" id="GO:0006508">
    <property type="term" value="P:proteolysis"/>
    <property type="evidence" value="ECO:0007669"/>
    <property type="project" value="InterPro"/>
</dbReference>
<dbReference type="GO" id="GO:0004252">
    <property type="term" value="F:serine-type endopeptidase activity"/>
    <property type="evidence" value="ECO:0007669"/>
    <property type="project" value="InterPro"/>
</dbReference>
<dbReference type="Pfam" id="PF01726">
    <property type="entry name" value="LexA_DNA_bind"/>
    <property type="match status" value="1"/>
</dbReference>
<dbReference type="Gene3D" id="2.40.420.20">
    <property type="match status" value="1"/>
</dbReference>
<dbReference type="Gene3D" id="1.20.1420.30">
    <property type="entry name" value="NCX, central ion-binding region"/>
    <property type="match status" value="2"/>
</dbReference>
<keyword evidence="4" id="KW-0813">Transport</keyword>
<dbReference type="NCBIfam" id="TIGR00367">
    <property type="entry name" value="calcium/sodium antiporter"/>
    <property type="match status" value="1"/>
</dbReference>
<evidence type="ECO:0000313" key="25">
    <source>
        <dbReference type="EMBL" id="CAD7694844.1"/>
    </source>
</evidence>
<protein>
    <recommendedName>
        <fullName evidence="27">Repressor LexA</fullName>
    </recommendedName>
</protein>
<dbReference type="NCBIfam" id="TIGR00498">
    <property type="entry name" value="lexA"/>
    <property type="match status" value="1"/>
</dbReference>
<accession>A0A8S1IU38</accession>
<dbReference type="InterPro" id="IPR015927">
    <property type="entry name" value="Peptidase_S24_S26A/B/C"/>
</dbReference>
<dbReference type="OrthoDB" id="2127281at2759"/>
<evidence type="ECO:0000256" key="6">
    <source>
        <dbReference type="ARBA" id="ARBA00022692"/>
    </source>
</evidence>
<dbReference type="InterPro" id="IPR050465">
    <property type="entry name" value="UPF0194_transport"/>
</dbReference>
<keyword evidence="8" id="KW-0227">DNA damage</keyword>
<evidence type="ECO:0008006" key="27">
    <source>
        <dbReference type="Google" id="ProtNLM"/>
    </source>
</evidence>
<evidence type="ECO:0000256" key="17">
    <source>
        <dbReference type="ARBA" id="ARBA00023204"/>
    </source>
</evidence>
<feature type="domain" description="Peptidase S24/S26A/S26B/S26C" evidence="22">
    <location>
        <begin position="81"/>
        <end position="190"/>
    </location>
</feature>
<keyword evidence="15 21" id="KW-0472">Membrane</keyword>
<dbReference type="Gene3D" id="2.40.30.170">
    <property type="match status" value="1"/>
</dbReference>
<evidence type="ECO:0000256" key="3">
    <source>
        <dbReference type="ARBA" id="ARBA00005364"/>
    </source>
</evidence>
<keyword evidence="6 21" id="KW-0812">Transmembrane</keyword>
<feature type="transmembrane region" description="Helical" evidence="21">
    <location>
        <begin position="304"/>
        <end position="322"/>
    </location>
</feature>
<feature type="transmembrane region" description="Helical" evidence="21">
    <location>
        <begin position="399"/>
        <end position="416"/>
    </location>
</feature>
<dbReference type="GO" id="GO:0006260">
    <property type="term" value="P:DNA replication"/>
    <property type="evidence" value="ECO:0007669"/>
    <property type="project" value="UniProtKB-KW"/>
</dbReference>
<feature type="domain" description="LexA repressor DNA-binding" evidence="24">
    <location>
        <begin position="4"/>
        <end position="67"/>
    </location>
</feature>
<dbReference type="PANTHER" id="PTHR32347">
    <property type="entry name" value="EFFLUX SYSTEM COMPONENT YKNX-RELATED"/>
    <property type="match status" value="1"/>
</dbReference>
<keyword evidence="11 21" id="KW-1133">Transmembrane helix</keyword>
<dbReference type="Gene3D" id="1.20.1600.10">
    <property type="entry name" value="Outer membrane efflux proteins (OEP)"/>
    <property type="match status" value="2"/>
</dbReference>
<keyword evidence="14" id="KW-0238">DNA-binding</keyword>
<dbReference type="SUPFAM" id="SSF56954">
    <property type="entry name" value="Outer membrane efflux proteins (OEP)"/>
    <property type="match status" value="2"/>
</dbReference>
<dbReference type="PANTHER" id="PTHR32347:SF23">
    <property type="entry name" value="BLL5650 PROTEIN"/>
    <property type="match status" value="1"/>
</dbReference>
<gene>
    <name evidence="25" type="ORF">OSTQU699_LOCUS205</name>
</gene>
<dbReference type="InterPro" id="IPR006200">
    <property type="entry name" value="LexA"/>
</dbReference>
<feature type="region of interest" description="Disordered" evidence="20">
    <location>
        <begin position="608"/>
        <end position="630"/>
    </location>
</feature>
<reference evidence="25" key="1">
    <citation type="submission" date="2020-12" db="EMBL/GenBank/DDBJ databases">
        <authorList>
            <person name="Iha C."/>
        </authorList>
    </citation>
    <scope>NUCLEOTIDE SEQUENCE</scope>
</reference>
<evidence type="ECO:0000259" key="22">
    <source>
        <dbReference type="Pfam" id="PF00717"/>
    </source>
</evidence>
<feature type="transmembrane region" description="Helical" evidence="21">
    <location>
        <begin position="255"/>
        <end position="274"/>
    </location>
</feature>
<dbReference type="FunFam" id="1.10.10.10:FF:000009">
    <property type="entry name" value="LexA repressor"/>
    <property type="match status" value="1"/>
</dbReference>
<feature type="domain" description="Sodium/calcium exchanger membrane region" evidence="23">
    <location>
        <begin position="402"/>
        <end position="545"/>
    </location>
</feature>
<feature type="transmembrane region" description="Helical" evidence="21">
    <location>
        <begin position="501"/>
        <end position="519"/>
    </location>
</feature>
<sequence length="1917" mass="207842">MSLEQLTPRQREVFDFIRGLIQNRGYGPTVREIGENFSINSPNGVMCHLKALEKKGLITREPNMSRAIQLTDASREEEGIPLVGQVAAGSLTEAIEQAERFSFEEWFPAKKNQFALRVRGDSMIEAQIADGDVVIVRRTKTAHKGDIVVAITDDGESTLKYWFPESNRIRLQPANSSMEPIYSRTAQVLGWLDLGTPASASVVGSRPPVGRLRFKPYLVVADPVRRPLVIALLIVFGLVGLVAGGELLVRGASSLAAAASVSPLVIGLTVVAFGTSAPELAVSVQACLTGSTDLAIGNVVGSNLSNVLLILGFSAIFFPLAVQARLFKLDFPVMLAAAVALLFLGWDGSLTRIDGLLMTLAMFGYFYWTITQGRKESRQLAAEFEDVVPEGDPTTWKSIVVSTLQVAFGLGLLVGGSNLLVDGCVQLAEMFGVSELVIGLTVVAIGTSMPELVTSLVAAMRGHRDLAVGNVVGSNILNVLAVLGVSALVAPDGVAVSSRALMFDIPVMIAVSIACLPVFMSGHSISRPEGLAMFLIFVGYTAYIVWAAVNGVVPGPLEAACISVPLLAAAFATGLLGRRAADSQANCVVDQKAALAGSQAGRYRIGINPASRMYDPNDPDRPPMPPDDPASNTILQVVDGKRGAWQWRDADETPFVENPNWTEYLPLDAEGRLVLDLPAAVQTALLQAPDYQEEVEDLYLSALDVTFERFRFDTQFFGGSTLFYTADGHVRSGTGQAGSTLNVAPLNGSTRLQKLGATGSELVVGLANSLVWQFSGPDNYASTTLLDFTLVQPLLRGAGRAVVLERLTIAERALLSNVRSMERYRSGYYLEVAIGRDAGDGASRRGGFFGGAGLEGFTGVGGGGFGRVGGNFGVGGGGGGGGFTGGAGAAAAGGYVGLLQSEQVLRNQRANVAALRESVEQLVASYDAGRIDRFQVDLARQALYNAQSQLLSSEASQQGSLDNFKITLGLPPDLPLLLTDDMLSKFNLRDESLVTLQAEATLAAAEPALEEVPKPDEHLLAESEFQRIAEQAVAQLAVVREDVARLELALPSRRDHLEQLAIWDEVAAAGIDPGIFSANRLDERFAQLQADLDNIAERVERLSGRVAASADAADKTAGEDVQALREATSQLSSALLELSLLQARARLDAVDTPPTELTPEEALAIASYHRRDWMNARAALVDTWRLVTFNANDLRSDLDIVFSGDLGNVGDNPLALRGSNGRLRVGVQFDAPLTRLSERNVYVQSLIEYQQGRRAYYRYVDRLYQGLRATLRQVRLNEINLELRREAVLVAIAQVDITQLRLFEPPKPGEEASLSNTTARDLVQALSDLLNVQNDFLSVWVNNEVQRLNLEWDLGVMRVDERGIRIPIETPFRDFLYALPCSPESRPWVVNPEEIEGDDELSAPAVFEYPAELSDVNRRRSQGGFSAQLLLVALAILGGGALAVYTYAPSFRQQSLHEEIVFYDIERKDFDLAITERGEIESVGDAEIRSEVKTQNTPGLAILKLVAEGTQVEGGDFLVELDSSALREERTTQQIAVNTAEALVVEARNIYETAVIAEQEYLEGVYVQERQTIESEVFVAEENLTRAQEYLQYSKKLAAKGYVNDLQLEADAFAVEKARKDLEAAKTKLRVLDDFTKAKMLKQLESDILISKAKWEAEKNSFQLESDKLADIHDQVEKCVITAPRAGVVKYAHVSDRRGDNDFIVEEGAEIRERQTIIRLPDTSQMRVELTINESLVQHVKIGMPAKVKPIGMNDMVVPGRVARINQYAEPSGWRKANVKEYKAYVELLSSVDELRPGMTASVTINSISSPDVLQAPVQAVYSHGDEFYCFVPSGDGLEAKRVQCGPTNDRFFVIESGLEEGDRVAMNPRDLLAHVQLPELAKKPQRGGPAKPEPEGPASGQGEVASTDAPSTANGG</sequence>
<dbReference type="InterPro" id="IPR036388">
    <property type="entry name" value="WH-like_DNA-bd_sf"/>
</dbReference>
<dbReference type="CDD" id="cd06529">
    <property type="entry name" value="S24_LexA-like"/>
    <property type="match status" value="1"/>
</dbReference>
<dbReference type="GO" id="GO:0016020">
    <property type="term" value="C:membrane"/>
    <property type="evidence" value="ECO:0007669"/>
    <property type="project" value="UniProtKB-SubCell"/>
</dbReference>
<evidence type="ECO:0000256" key="7">
    <source>
        <dbReference type="ARBA" id="ARBA00022705"/>
    </source>
</evidence>
<keyword evidence="5" id="KW-0678">Repressor</keyword>
<dbReference type="GO" id="GO:0003677">
    <property type="term" value="F:DNA binding"/>
    <property type="evidence" value="ECO:0007669"/>
    <property type="project" value="UniProtKB-KW"/>
</dbReference>
<evidence type="ECO:0000256" key="1">
    <source>
        <dbReference type="ARBA" id="ARBA00004141"/>
    </source>
</evidence>
<evidence type="ECO:0000256" key="19">
    <source>
        <dbReference type="SAM" id="Coils"/>
    </source>
</evidence>
<dbReference type="InterPro" id="IPR004481">
    <property type="entry name" value="K/Na/Ca-exchanger"/>
</dbReference>
<name>A0A8S1IU38_9CHLO</name>
<dbReference type="GO" id="GO:0045892">
    <property type="term" value="P:negative regulation of DNA-templated transcription"/>
    <property type="evidence" value="ECO:0007669"/>
    <property type="project" value="InterPro"/>
</dbReference>
<dbReference type="InterPro" id="IPR039418">
    <property type="entry name" value="LexA-like"/>
</dbReference>
<feature type="transmembrane region" description="Helical" evidence="21">
    <location>
        <begin position="352"/>
        <end position="370"/>
    </location>
</feature>
<evidence type="ECO:0000259" key="24">
    <source>
        <dbReference type="Pfam" id="PF01726"/>
    </source>
</evidence>
<dbReference type="GO" id="GO:0015297">
    <property type="term" value="F:antiporter activity"/>
    <property type="evidence" value="ECO:0007669"/>
    <property type="project" value="UniProtKB-KW"/>
</dbReference>
<dbReference type="Pfam" id="PF01699">
    <property type="entry name" value="Na_Ca_ex"/>
    <property type="match status" value="2"/>
</dbReference>
<dbReference type="Pfam" id="PF00717">
    <property type="entry name" value="Peptidase_S24"/>
    <property type="match status" value="1"/>
</dbReference>
<evidence type="ECO:0000256" key="12">
    <source>
        <dbReference type="ARBA" id="ARBA00023015"/>
    </source>
</evidence>
<keyword evidence="12" id="KW-0805">Transcription regulation</keyword>
<feature type="transmembrane region" description="Helical" evidence="21">
    <location>
        <begin position="329"/>
        <end position="346"/>
    </location>
</feature>
<keyword evidence="10" id="KW-0068">Autocatalytic cleavage</keyword>
<dbReference type="InterPro" id="IPR004837">
    <property type="entry name" value="NaCa_Exmemb"/>
</dbReference>
<keyword evidence="17" id="KW-0234">DNA repair</keyword>
<evidence type="ECO:0000256" key="13">
    <source>
        <dbReference type="ARBA" id="ARBA00023054"/>
    </source>
</evidence>
<dbReference type="InterPro" id="IPR036390">
    <property type="entry name" value="WH_DNA-bd_sf"/>
</dbReference>
<keyword evidence="26" id="KW-1185">Reference proteome</keyword>
<dbReference type="GO" id="GO:0015562">
    <property type="term" value="F:efflux transmembrane transporter activity"/>
    <property type="evidence" value="ECO:0007669"/>
    <property type="project" value="InterPro"/>
</dbReference>
<evidence type="ECO:0000256" key="4">
    <source>
        <dbReference type="ARBA" id="ARBA00022449"/>
    </source>
</evidence>
<dbReference type="EMBL" id="CAJHUC010000279">
    <property type="protein sequence ID" value="CAD7694844.1"/>
    <property type="molecule type" value="Genomic_DNA"/>
</dbReference>
<feature type="transmembrane region" description="Helical" evidence="21">
    <location>
        <begin position="466"/>
        <end position="489"/>
    </location>
</feature>
<evidence type="ECO:0000256" key="14">
    <source>
        <dbReference type="ARBA" id="ARBA00023125"/>
    </source>
</evidence>
<keyword evidence="7" id="KW-0235">DNA replication</keyword>
<keyword evidence="9" id="KW-0378">Hydrolase</keyword>
<feature type="domain" description="Sodium/calcium exchanger membrane region" evidence="23">
    <location>
        <begin position="231"/>
        <end position="370"/>
    </location>
</feature>
<comment type="subcellular location">
    <subcellularLocation>
        <location evidence="2">Cell envelope</location>
    </subcellularLocation>
    <subcellularLocation>
        <location evidence="1">Membrane</location>
        <topology evidence="1">Multi-pass membrane protein</topology>
    </subcellularLocation>
</comment>
<evidence type="ECO:0000256" key="5">
    <source>
        <dbReference type="ARBA" id="ARBA00022491"/>
    </source>
</evidence>
<feature type="transmembrane region" description="Helical" evidence="21">
    <location>
        <begin position="228"/>
        <end position="248"/>
    </location>
</feature>
<evidence type="ECO:0000256" key="11">
    <source>
        <dbReference type="ARBA" id="ARBA00022989"/>
    </source>
</evidence>
<keyword evidence="16" id="KW-0804">Transcription</keyword>
<comment type="caution">
    <text evidence="25">The sequence shown here is derived from an EMBL/GenBank/DDBJ whole genome shotgun (WGS) entry which is preliminary data.</text>
</comment>
<feature type="transmembrane region" description="Helical" evidence="21">
    <location>
        <begin position="436"/>
        <end position="459"/>
    </location>
</feature>
<feature type="region of interest" description="Disordered" evidence="20">
    <location>
        <begin position="1877"/>
        <end position="1917"/>
    </location>
</feature>
<dbReference type="InterPro" id="IPR036286">
    <property type="entry name" value="LexA/Signal_pep-like_sf"/>
</dbReference>
<dbReference type="GO" id="GO:0006281">
    <property type="term" value="P:DNA repair"/>
    <property type="evidence" value="ECO:0007669"/>
    <property type="project" value="UniProtKB-KW"/>
</dbReference>
<evidence type="ECO:0000256" key="15">
    <source>
        <dbReference type="ARBA" id="ARBA00023136"/>
    </source>
</evidence>
<comment type="similarity">
    <text evidence="3">Belongs to the Ca(2+):cation antiporter (CaCA) (TC 2.A.19) family. SLC24A subfamily.</text>
</comment>